<dbReference type="OrthoDB" id="9806267at2"/>
<dbReference type="Gene3D" id="3.40.630.40">
    <property type="entry name" value="Zn-dependent exopeptidases"/>
    <property type="match status" value="1"/>
</dbReference>
<dbReference type="SMART" id="SM00646">
    <property type="entry name" value="Ami_3"/>
    <property type="match status" value="1"/>
</dbReference>
<reference evidence="6 7" key="1">
    <citation type="journal article" date="2017" name="Curr. Microbiol.">
        <title>Mucilaginibacter ginsenosidivorans sp. nov., Isolated from Soil of Ginseng Field.</title>
        <authorList>
            <person name="Kim M.M."/>
            <person name="Siddiqi M.Z."/>
            <person name="Im W.T."/>
        </authorList>
    </citation>
    <scope>NUCLEOTIDE SEQUENCE [LARGE SCALE GENOMIC DNA]</scope>
    <source>
        <strain evidence="6 7">Gsoil 3017</strain>
    </source>
</reference>
<dbReference type="GO" id="GO:0030288">
    <property type="term" value="C:outer membrane-bounded periplasmic space"/>
    <property type="evidence" value="ECO:0007669"/>
    <property type="project" value="TreeGrafter"/>
</dbReference>
<name>A0A5B8UWA2_9SPHI</name>
<dbReference type="Proteomes" id="UP000321479">
    <property type="component" value="Chromosome"/>
</dbReference>
<dbReference type="SUPFAM" id="SSF53187">
    <property type="entry name" value="Zn-dependent exopeptidases"/>
    <property type="match status" value="1"/>
</dbReference>
<feature type="domain" description="MurNAc-LAA" evidence="5">
    <location>
        <begin position="126"/>
        <end position="285"/>
    </location>
</feature>
<dbReference type="RefSeq" id="WP_147031993.1">
    <property type="nucleotide sequence ID" value="NZ_CP042436.1"/>
</dbReference>
<dbReference type="EC" id="3.5.1.28" evidence="2"/>
<keyword evidence="4" id="KW-0732">Signal</keyword>
<dbReference type="GO" id="GO:0008745">
    <property type="term" value="F:N-acetylmuramoyl-L-alanine amidase activity"/>
    <property type="evidence" value="ECO:0007669"/>
    <property type="project" value="UniProtKB-EC"/>
</dbReference>
<feature type="signal peptide" evidence="4">
    <location>
        <begin position="1"/>
        <end position="29"/>
    </location>
</feature>
<keyword evidence="7" id="KW-1185">Reference proteome</keyword>
<evidence type="ECO:0000256" key="2">
    <source>
        <dbReference type="ARBA" id="ARBA00011901"/>
    </source>
</evidence>
<dbReference type="Pfam" id="PF01520">
    <property type="entry name" value="Amidase_3"/>
    <property type="match status" value="1"/>
</dbReference>
<organism evidence="6 7">
    <name type="scientific">Mucilaginibacter ginsenosidivorans</name>
    <dbReference type="NCBI Taxonomy" id="398053"/>
    <lineage>
        <taxon>Bacteria</taxon>
        <taxon>Pseudomonadati</taxon>
        <taxon>Bacteroidota</taxon>
        <taxon>Sphingobacteriia</taxon>
        <taxon>Sphingobacteriales</taxon>
        <taxon>Sphingobacteriaceae</taxon>
        <taxon>Mucilaginibacter</taxon>
    </lineage>
</organism>
<comment type="catalytic activity">
    <reaction evidence="1">
        <text>Hydrolyzes the link between N-acetylmuramoyl residues and L-amino acid residues in certain cell-wall glycopeptides.</text>
        <dbReference type="EC" id="3.5.1.28"/>
    </reaction>
</comment>
<dbReference type="PANTHER" id="PTHR30404">
    <property type="entry name" value="N-ACETYLMURAMOYL-L-ALANINE AMIDASE"/>
    <property type="match status" value="1"/>
</dbReference>
<evidence type="ECO:0000256" key="4">
    <source>
        <dbReference type="SAM" id="SignalP"/>
    </source>
</evidence>
<dbReference type="InterPro" id="IPR002508">
    <property type="entry name" value="MurNAc-LAA_cat"/>
</dbReference>
<keyword evidence="3" id="KW-0378">Hydrolase</keyword>
<dbReference type="GO" id="GO:0009253">
    <property type="term" value="P:peptidoglycan catabolic process"/>
    <property type="evidence" value="ECO:0007669"/>
    <property type="project" value="InterPro"/>
</dbReference>
<gene>
    <name evidence="6" type="ORF">FRZ54_12800</name>
</gene>
<feature type="chain" id="PRO_5022846382" description="N-acetylmuramoyl-L-alanine amidase" evidence="4">
    <location>
        <begin position="30"/>
        <end position="296"/>
    </location>
</feature>
<dbReference type="InterPro" id="IPR050695">
    <property type="entry name" value="N-acetylmuramoyl_amidase_3"/>
</dbReference>
<dbReference type="AlphaFoldDB" id="A0A5B8UWA2"/>
<evidence type="ECO:0000256" key="1">
    <source>
        <dbReference type="ARBA" id="ARBA00001561"/>
    </source>
</evidence>
<accession>A0A5B8UWA2</accession>
<dbReference type="KEGG" id="mgin:FRZ54_12800"/>
<sequence length="296" mass="33278">MVQKNLTFIKILPLVILLSVLSNSQKVFAQQTKKKATHSKTTTKRITRRKTVAKKPSAPVFRFRTVIIDAGHGGKDPGAHGRYSKEKNVTLAIAKKLRTAITEQIPALNVVMTRTTDNFVELHRRDDIASENKGNLFISIHCNSNPEKATAENGVVLLVYGYHRKGEQMEAIRENASVFLEKDYQKKYKGYGPNSAVNAILLSAYQQKFRKQCIRFADLVNHEFKSVDGRHSHGVKEQGVLVLQQSAMPAVLVETGFINNSKDEAYLNSSEGQAEIVQSIIRAIKKYKKDIEQQKN</sequence>
<protein>
    <recommendedName>
        <fullName evidence="2">N-acetylmuramoyl-L-alanine amidase</fullName>
        <ecNumber evidence="2">3.5.1.28</ecNumber>
    </recommendedName>
</protein>
<dbReference type="CDD" id="cd02696">
    <property type="entry name" value="MurNAc-LAA"/>
    <property type="match status" value="1"/>
</dbReference>
<evidence type="ECO:0000313" key="7">
    <source>
        <dbReference type="Proteomes" id="UP000321479"/>
    </source>
</evidence>
<dbReference type="EMBL" id="CP042436">
    <property type="protein sequence ID" value="QEC63417.1"/>
    <property type="molecule type" value="Genomic_DNA"/>
</dbReference>
<evidence type="ECO:0000256" key="3">
    <source>
        <dbReference type="ARBA" id="ARBA00022801"/>
    </source>
</evidence>
<evidence type="ECO:0000259" key="5">
    <source>
        <dbReference type="SMART" id="SM00646"/>
    </source>
</evidence>
<evidence type="ECO:0000313" key="6">
    <source>
        <dbReference type="EMBL" id="QEC63417.1"/>
    </source>
</evidence>
<dbReference type="PANTHER" id="PTHR30404:SF0">
    <property type="entry name" value="N-ACETYLMURAMOYL-L-ALANINE AMIDASE AMIC"/>
    <property type="match status" value="1"/>
</dbReference>
<proteinExistence type="predicted"/>